<evidence type="ECO:0000313" key="3">
    <source>
        <dbReference type="Proteomes" id="UP000029736"/>
    </source>
</evidence>
<feature type="transmembrane region" description="Helical" evidence="1">
    <location>
        <begin position="143"/>
        <end position="171"/>
    </location>
</feature>
<dbReference type="AlphaFoldDB" id="A0A098SDJ1"/>
<dbReference type="EMBL" id="JPOS01000012">
    <property type="protein sequence ID" value="KGE89062.1"/>
    <property type="molecule type" value="Genomic_DNA"/>
</dbReference>
<keyword evidence="1" id="KW-1133">Transmembrane helix</keyword>
<sequence length="174" mass="19713">MNNTVIWNIIRFFVLLALQGLFLKRISDGWVTGSLYINVFLYPLFILLLPLQTPRTGVLLLSFLMGIGVDLFYDSPGVHAAALTAMGYARALFLSLYEPREGYKLNDKPTPAGLGMNWFMKYSASLMVLHLLVYFSVDAFSPIYILGILLRTFFTFVSSMAAVLIFVFIFMPKR</sequence>
<evidence type="ECO:0000256" key="1">
    <source>
        <dbReference type="SAM" id="Phobius"/>
    </source>
</evidence>
<reference evidence="2 3" key="1">
    <citation type="journal article" date="2014" name="Int. J. Syst. Evol. Microbiol.">
        <title>Phaeodactylibacter xiamenensis gen. nov., sp. nov., a member of the family Saprospiraceae isolated from the marine alga Phaeodactylum tricornutum.</title>
        <authorList>
            <person name="Chen Z.Jr."/>
            <person name="Lei X."/>
            <person name="Lai Q."/>
            <person name="Li Y."/>
            <person name="Zhang B."/>
            <person name="Zhang J."/>
            <person name="Zhang H."/>
            <person name="Yang L."/>
            <person name="Zheng W."/>
            <person name="Tian Y."/>
            <person name="Yu Z."/>
            <person name="Xu H.Jr."/>
            <person name="Zheng T."/>
        </authorList>
    </citation>
    <scope>NUCLEOTIDE SEQUENCE [LARGE SCALE GENOMIC DNA]</scope>
    <source>
        <strain evidence="2 3">KD52</strain>
    </source>
</reference>
<organism evidence="2 3">
    <name type="scientific">Phaeodactylibacter xiamenensis</name>
    <dbReference type="NCBI Taxonomy" id="1524460"/>
    <lineage>
        <taxon>Bacteria</taxon>
        <taxon>Pseudomonadati</taxon>
        <taxon>Bacteroidota</taxon>
        <taxon>Saprospiria</taxon>
        <taxon>Saprospirales</taxon>
        <taxon>Haliscomenobacteraceae</taxon>
        <taxon>Phaeodactylibacter</taxon>
    </lineage>
</organism>
<feature type="transmembrane region" description="Helical" evidence="1">
    <location>
        <begin position="5"/>
        <end position="23"/>
    </location>
</feature>
<comment type="caution">
    <text evidence="2">The sequence shown here is derived from an EMBL/GenBank/DDBJ whole genome shotgun (WGS) entry which is preliminary data.</text>
</comment>
<feature type="transmembrane region" description="Helical" evidence="1">
    <location>
        <begin position="29"/>
        <end position="49"/>
    </location>
</feature>
<dbReference type="Proteomes" id="UP000029736">
    <property type="component" value="Unassembled WGS sequence"/>
</dbReference>
<dbReference type="RefSeq" id="WP_044216863.1">
    <property type="nucleotide sequence ID" value="NZ_CAKZLC010000229.1"/>
</dbReference>
<name>A0A098SDJ1_9BACT</name>
<gene>
    <name evidence="2" type="ORF">IX84_04595</name>
</gene>
<dbReference type="OrthoDB" id="1132160at2"/>
<evidence type="ECO:0000313" key="2">
    <source>
        <dbReference type="EMBL" id="KGE89062.1"/>
    </source>
</evidence>
<keyword evidence="3" id="KW-1185">Reference proteome</keyword>
<evidence type="ECO:0008006" key="4">
    <source>
        <dbReference type="Google" id="ProtNLM"/>
    </source>
</evidence>
<keyword evidence="1" id="KW-0472">Membrane</keyword>
<dbReference type="STRING" id="1524460.IX84_04595"/>
<keyword evidence="1" id="KW-0812">Transmembrane</keyword>
<feature type="transmembrane region" description="Helical" evidence="1">
    <location>
        <begin position="118"/>
        <end position="137"/>
    </location>
</feature>
<protein>
    <recommendedName>
        <fullName evidence="4">Rod shape-determining protein MreD</fullName>
    </recommendedName>
</protein>
<feature type="transmembrane region" description="Helical" evidence="1">
    <location>
        <begin position="79"/>
        <end position="97"/>
    </location>
</feature>
<proteinExistence type="predicted"/>
<accession>A0A098SDJ1</accession>